<reference evidence="2" key="1">
    <citation type="submission" date="2024-05" db="EMBL/GenBank/DDBJ databases">
        <title>Pontimicrobium maritimus sp. nov., isolated form sea water.</title>
        <authorList>
            <person name="Muhammad N."/>
            <person name="Vuong T.Q."/>
            <person name="Han H.L."/>
            <person name="Kim S.-G."/>
        </authorList>
    </citation>
    <scope>NUCLEOTIDE SEQUENCE</scope>
    <source>
        <strain evidence="2">SW4</strain>
    </source>
</reference>
<dbReference type="Gene3D" id="3.40.710.10">
    <property type="entry name" value="DD-peptidase/beta-lactamase superfamily"/>
    <property type="match status" value="1"/>
</dbReference>
<dbReference type="EC" id="3.-.-.-" evidence="2"/>
<evidence type="ECO:0000313" key="2">
    <source>
        <dbReference type="EMBL" id="XBG62657.1"/>
    </source>
</evidence>
<dbReference type="AlphaFoldDB" id="A0AAU7BWK6"/>
<dbReference type="InterPro" id="IPR001466">
    <property type="entry name" value="Beta-lactam-related"/>
</dbReference>
<dbReference type="RefSeq" id="WP_347926031.1">
    <property type="nucleotide sequence ID" value="NZ_CP157199.1"/>
</dbReference>
<protein>
    <submittedName>
        <fullName evidence="2">Serine hydrolase</fullName>
        <ecNumber evidence="2">3.-.-.-</ecNumber>
    </submittedName>
</protein>
<sequence>MKNFIISILLMSIVVSCKNSKNNIAKLENNSIQFTKDKDYLSPDPYTEFTEEFTMNRDSFLGLQFTLEKPLVKILKDIDSNMSEEELLKNGNFQFTILVNDKEVFKENLNKGAGTYETKTKQLLYKLPLISIEQQDSWMWFLWARYYYMSGGRDLLVDQHKITIEVRTYLKSDAIQTGSLLAKGSFNYSVAEAPFKAHEVPVQPIQPNSGWILSNDYYDTAKIEALNKKISQKRFENIDGIVVIKEGKLLIEEYFNGEGRDTLHNPRSVGKTIASTVMGIAIEEKYIKDENQQLKDFYDLKKFKNYSPEKEEITLKALLTMSSGMIGDDSDMSNPGNEEYMYPTDDWVKFALDLPIDKNKKMNKDYTYFTAGVVVLGDIIHKSVPGGLESYADKKLFAPLGITNYRWQYTPQGVGNTAGGIQLRALDFAKYGQLYKNKGKWNGKQILPEAWVEKSLAKQVSQAYAGIENGYYGYLFWNKVYRVNGKDYEVSFCTGNGGNKIFVFKDIPFVVVITSSNYGRPYAHTDADKMMTEYILPAVFAKK</sequence>
<dbReference type="PROSITE" id="PS51257">
    <property type="entry name" value="PROKAR_LIPOPROTEIN"/>
    <property type="match status" value="1"/>
</dbReference>
<dbReference type="PANTHER" id="PTHR43283">
    <property type="entry name" value="BETA-LACTAMASE-RELATED"/>
    <property type="match status" value="1"/>
</dbReference>
<name>A0AAU7BWK6_9FLAO</name>
<dbReference type="InterPro" id="IPR050789">
    <property type="entry name" value="Diverse_Enzym_Activities"/>
</dbReference>
<organism evidence="2">
    <name type="scientific">Pontimicrobium sp. SW4</name>
    <dbReference type="NCBI Taxonomy" id="3153519"/>
    <lineage>
        <taxon>Bacteria</taxon>
        <taxon>Pseudomonadati</taxon>
        <taxon>Bacteroidota</taxon>
        <taxon>Flavobacteriia</taxon>
        <taxon>Flavobacteriales</taxon>
        <taxon>Flavobacteriaceae</taxon>
        <taxon>Pontimicrobium</taxon>
    </lineage>
</organism>
<gene>
    <name evidence="2" type="ORF">ABGB03_07025</name>
</gene>
<feature type="domain" description="Beta-lactamase-related" evidence="1">
    <location>
        <begin position="241"/>
        <end position="527"/>
    </location>
</feature>
<evidence type="ECO:0000259" key="1">
    <source>
        <dbReference type="Pfam" id="PF00144"/>
    </source>
</evidence>
<dbReference type="GO" id="GO:0016787">
    <property type="term" value="F:hydrolase activity"/>
    <property type="evidence" value="ECO:0007669"/>
    <property type="project" value="UniProtKB-KW"/>
</dbReference>
<proteinExistence type="predicted"/>
<dbReference type="InterPro" id="IPR012338">
    <property type="entry name" value="Beta-lactam/transpept-like"/>
</dbReference>
<keyword evidence="2" id="KW-0378">Hydrolase</keyword>
<dbReference type="PANTHER" id="PTHR43283:SF7">
    <property type="entry name" value="BETA-LACTAMASE-RELATED DOMAIN-CONTAINING PROTEIN"/>
    <property type="match status" value="1"/>
</dbReference>
<dbReference type="EMBL" id="CP157199">
    <property type="protein sequence ID" value="XBG62657.1"/>
    <property type="molecule type" value="Genomic_DNA"/>
</dbReference>
<accession>A0AAU7BWK6</accession>
<dbReference type="Pfam" id="PF00144">
    <property type="entry name" value="Beta-lactamase"/>
    <property type="match status" value="1"/>
</dbReference>
<dbReference type="SUPFAM" id="SSF56601">
    <property type="entry name" value="beta-lactamase/transpeptidase-like"/>
    <property type="match status" value="1"/>
</dbReference>